<dbReference type="InterPro" id="IPR043132">
    <property type="entry name" value="BCAT-like_C"/>
</dbReference>
<comment type="catalytic activity">
    <reaction evidence="13 15">
        <text>L-isoleucine + 2-oxoglutarate = (S)-3-methyl-2-oxopentanoate + L-glutamate</text>
        <dbReference type="Rhea" id="RHEA:24801"/>
        <dbReference type="ChEBI" id="CHEBI:16810"/>
        <dbReference type="ChEBI" id="CHEBI:29985"/>
        <dbReference type="ChEBI" id="CHEBI:35146"/>
        <dbReference type="ChEBI" id="CHEBI:58045"/>
        <dbReference type="EC" id="2.6.1.42"/>
    </reaction>
</comment>
<keyword evidence="11 15" id="KW-0100">Branched-chain amino acid biosynthesis</keyword>
<accession>A0A932CM53</accession>
<evidence type="ECO:0000256" key="9">
    <source>
        <dbReference type="ARBA" id="ARBA00022679"/>
    </source>
</evidence>
<comment type="catalytic activity">
    <reaction evidence="14 15">
        <text>L-leucine + 2-oxoglutarate = 4-methyl-2-oxopentanoate + L-glutamate</text>
        <dbReference type="Rhea" id="RHEA:18321"/>
        <dbReference type="ChEBI" id="CHEBI:16810"/>
        <dbReference type="ChEBI" id="CHEBI:17865"/>
        <dbReference type="ChEBI" id="CHEBI:29985"/>
        <dbReference type="ChEBI" id="CHEBI:57427"/>
        <dbReference type="EC" id="2.6.1.42"/>
    </reaction>
</comment>
<evidence type="ECO:0000256" key="15">
    <source>
        <dbReference type="RuleBase" id="RU364094"/>
    </source>
</evidence>
<dbReference type="SUPFAM" id="SSF56752">
    <property type="entry name" value="D-aminoacid aminotransferase-like PLP-dependent enzymes"/>
    <property type="match status" value="1"/>
</dbReference>
<evidence type="ECO:0000256" key="13">
    <source>
        <dbReference type="ARBA" id="ARBA00048798"/>
    </source>
</evidence>
<proteinExistence type="inferred from homology"/>
<dbReference type="InterPro" id="IPR043131">
    <property type="entry name" value="BCAT-like_N"/>
</dbReference>
<dbReference type="GO" id="GO:0004084">
    <property type="term" value="F:branched-chain-amino-acid transaminase activity"/>
    <property type="evidence" value="ECO:0007669"/>
    <property type="project" value="UniProtKB-EC"/>
</dbReference>
<dbReference type="InterPro" id="IPR036038">
    <property type="entry name" value="Aminotransferase-like"/>
</dbReference>
<evidence type="ECO:0000313" key="17">
    <source>
        <dbReference type="Proteomes" id="UP000769766"/>
    </source>
</evidence>
<name>A0A932CM53_UNCTE</name>
<evidence type="ECO:0000256" key="7">
    <source>
        <dbReference type="ARBA" id="ARBA00022576"/>
    </source>
</evidence>
<dbReference type="InterPro" id="IPR033939">
    <property type="entry name" value="BCAT_family"/>
</dbReference>
<dbReference type="GO" id="GO:0009082">
    <property type="term" value="P:branched-chain amino acid biosynthetic process"/>
    <property type="evidence" value="ECO:0007669"/>
    <property type="project" value="UniProtKB-KW"/>
</dbReference>
<keyword evidence="9 15" id="KW-0808">Transferase</keyword>
<evidence type="ECO:0000256" key="6">
    <source>
        <dbReference type="ARBA" id="ARBA00009320"/>
    </source>
</evidence>
<dbReference type="FunFam" id="3.20.10.10:FF:000002">
    <property type="entry name" value="D-alanine aminotransferase"/>
    <property type="match status" value="1"/>
</dbReference>
<dbReference type="Proteomes" id="UP000769766">
    <property type="component" value="Unassembled WGS sequence"/>
</dbReference>
<comment type="pathway">
    <text evidence="3 15">Amino-acid biosynthesis; L-isoleucine biosynthesis; L-isoleucine from 2-oxobutanoate: step 4/4.</text>
</comment>
<evidence type="ECO:0000256" key="14">
    <source>
        <dbReference type="ARBA" id="ARBA00049229"/>
    </source>
</evidence>
<dbReference type="AlphaFoldDB" id="A0A932CM53"/>
<dbReference type="InterPro" id="IPR001544">
    <property type="entry name" value="Aminotrans_IV"/>
</dbReference>
<comment type="caution">
    <text evidence="16">The sequence shown here is derived from an EMBL/GenBank/DDBJ whole genome shotgun (WGS) entry which is preliminary data.</text>
</comment>
<dbReference type="EMBL" id="JACPRF010000102">
    <property type="protein sequence ID" value="MBI2875900.1"/>
    <property type="molecule type" value="Genomic_DNA"/>
</dbReference>
<evidence type="ECO:0000256" key="8">
    <source>
        <dbReference type="ARBA" id="ARBA00022605"/>
    </source>
</evidence>
<dbReference type="Gene3D" id="3.30.470.10">
    <property type="match status" value="1"/>
</dbReference>
<evidence type="ECO:0000256" key="10">
    <source>
        <dbReference type="ARBA" id="ARBA00022898"/>
    </source>
</evidence>
<dbReference type="Pfam" id="PF01063">
    <property type="entry name" value="Aminotran_4"/>
    <property type="match status" value="1"/>
</dbReference>
<gene>
    <name evidence="15" type="primary">ilvE</name>
    <name evidence="16" type="ORF">HYY20_03360</name>
</gene>
<evidence type="ECO:0000256" key="11">
    <source>
        <dbReference type="ARBA" id="ARBA00023304"/>
    </source>
</evidence>
<protein>
    <recommendedName>
        <fullName evidence="15">Branched-chain-amino-acid aminotransferase</fullName>
        <shortName evidence="15">BCAT</shortName>
        <ecNumber evidence="15">2.6.1.42</ecNumber>
    </recommendedName>
</protein>
<comment type="function">
    <text evidence="2 15">Acts on leucine, isoleucine and valine.</text>
</comment>
<evidence type="ECO:0000256" key="1">
    <source>
        <dbReference type="ARBA" id="ARBA00001933"/>
    </source>
</evidence>
<dbReference type="PANTHER" id="PTHR42743:SF11">
    <property type="entry name" value="AMINODEOXYCHORISMATE LYASE"/>
    <property type="match status" value="1"/>
</dbReference>
<comment type="pathway">
    <text evidence="5 15">Amino-acid biosynthesis; L-leucine biosynthesis; L-leucine from 3-methyl-2-oxobutanoate: step 4/4.</text>
</comment>
<keyword evidence="7 15" id="KW-0032">Aminotransferase</keyword>
<reference evidence="16" key="1">
    <citation type="submission" date="2020-07" db="EMBL/GenBank/DDBJ databases">
        <title>Huge and variable diversity of episymbiotic CPR bacteria and DPANN archaea in groundwater ecosystems.</title>
        <authorList>
            <person name="He C.Y."/>
            <person name="Keren R."/>
            <person name="Whittaker M."/>
            <person name="Farag I.F."/>
            <person name="Doudna J."/>
            <person name="Cate J.H.D."/>
            <person name="Banfield J.F."/>
        </authorList>
    </citation>
    <scope>NUCLEOTIDE SEQUENCE</scope>
    <source>
        <strain evidence="16">NC_groundwater_672_Ag_B-0.1um_62_36</strain>
    </source>
</reference>
<sequence length="305" mass="34336">MVEETKKIWMDGELVDWAEAKTHILTHSLHYGLGVFEGIRCYKTDRGSAIFRLMEHVDRLFNSVRIVNLKMNYSKEEIIQAILRTIKVNGLEECYIRPIVYIGYGGMGVSHRGVPVRTAIAVWPWGAYLGEKGLTEGIRVKVSSYTGHHTNVNMTKAKVCGNYANSQLAKMEALDHGYDEAVMLDPEGYVAQGSGENIFIVKRGVVKTPPLSSILEGITRDSVIKLLAQDLNIPAKEELFPRDELYVADEAFFCGTAAEITPIREVDNRPVGEGRPGDLTLRLQKVFFDVVRGRNERHLSWLHFV</sequence>
<dbReference type="CDD" id="cd01557">
    <property type="entry name" value="BCAT_beta_family"/>
    <property type="match status" value="1"/>
</dbReference>
<dbReference type="NCBIfam" id="TIGR01122">
    <property type="entry name" value="ilvE_I"/>
    <property type="match status" value="1"/>
</dbReference>
<dbReference type="GO" id="GO:0005829">
    <property type="term" value="C:cytosol"/>
    <property type="evidence" value="ECO:0007669"/>
    <property type="project" value="TreeGrafter"/>
</dbReference>
<dbReference type="InterPro" id="IPR005785">
    <property type="entry name" value="B_amino_transI"/>
</dbReference>
<dbReference type="EC" id="2.6.1.42" evidence="15"/>
<dbReference type="PANTHER" id="PTHR42743">
    <property type="entry name" value="AMINO-ACID AMINOTRANSFERASE"/>
    <property type="match status" value="1"/>
</dbReference>
<dbReference type="GO" id="GO:0008652">
    <property type="term" value="P:amino acid biosynthetic process"/>
    <property type="evidence" value="ECO:0007669"/>
    <property type="project" value="UniProtKB-KW"/>
</dbReference>
<keyword evidence="8 15" id="KW-0028">Amino-acid biosynthesis</keyword>
<comment type="pathway">
    <text evidence="4 15">Amino-acid biosynthesis; L-valine biosynthesis; L-valine from pyruvate: step 4/4.</text>
</comment>
<organism evidence="16 17">
    <name type="scientific">Tectimicrobiota bacterium</name>
    <dbReference type="NCBI Taxonomy" id="2528274"/>
    <lineage>
        <taxon>Bacteria</taxon>
        <taxon>Pseudomonadati</taxon>
        <taxon>Nitrospinota/Tectimicrobiota group</taxon>
        <taxon>Candidatus Tectimicrobiota</taxon>
    </lineage>
</organism>
<evidence type="ECO:0000256" key="2">
    <source>
        <dbReference type="ARBA" id="ARBA00003109"/>
    </source>
</evidence>
<evidence type="ECO:0000256" key="5">
    <source>
        <dbReference type="ARBA" id="ARBA00005072"/>
    </source>
</evidence>
<keyword evidence="10 15" id="KW-0663">Pyridoxal phosphate</keyword>
<evidence type="ECO:0000313" key="16">
    <source>
        <dbReference type="EMBL" id="MBI2875900.1"/>
    </source>
</evidence>
<evidence type="ECO:0000256" key="4">
    <source>
        <dbReference type="ARBA" id="ARBA00004931"/>
    </source>
</evidence>
<dbReference type="InterPro" id="IPR050571">
    <property type="entry name" value="Class-IV_PLP-Dep_Aminotrnsfr"/>
</dbReference>
<comment type="similarity">
    <text evidence="6 15">Belongs to the class-IV pyridoxal-phosphate-dependent aminotransferase family.</text>
</comment>
<evidence type="ECO:0000256" key="3">
    <source>
        <dbReference type="ARBA" id="ARBA00004824"/>
    </source>
</evidence>
<comment type="cofactor">
    <cofactor evidence="1 15">
        <name>pyridoxal 5'-phosphate</name>
        <dbReference type="ChEBI" id="CHEBI:597326"/>
    </cofactor>
</comment>
<comment type="catalytic activity">
    <reaction evidence="12 15">
        <text>L-valine + 2-oxoglutarate = 3-methyl-2-oxobutanoate + L-glutamate</text>
        <dbReference type="Rhea" id="RHEA:24813"/>
        <dbReference type="ChEBI" id="CHEBI:11851"/>
        <dbReference type="ChEBI" id="CHEBI:16810"/>
        <dbReference type="ChEBI" id="CHEBI:29985"/>
        <dbReference type="ChEBI" id="CHEBI:57762"/>
        <dbReference type="EC" id="2.6.1.42"/>
    </reaction>
</comment>
<dbReference type="Gene3D" id="3.20.10.10">
    <property type="entry name" value="D-amino Acid Aminotransferase, subunit A, domain 2"/>
    <property type="match status" value="1"/>
</dbReference>
<dbReference type="NCBIfam" id="NF005146">
    <property type="entry name" value="PRK06606.1"/>
    <property type="match status" value="1"/>
</dbReference>
<evidence type="ECO:0000256" key="12">
    <source>
        <dbReference type="ARBA" id="ARBA00048212"/>
    </source>
</evidence>